<evidence type="ECO:0000313" key="5">
    <source>
        <dbReference type="Proteomes" id="UP000007798"/>
    </source>
</evidence>
<feature type="domain" description="Fork-head" evidence="3">
    <location>
        <begin position="148"/>
        <end position="236"/>
    </location>
</feature>
<dbReference type="GO" id="GO:0030154">
    <property type="term" value="P:cell differentiation"/>
    <property type="evidence" value="ECO:0007669"/>
    <property type="project" value="TreeGrafter"/>
</dbReference>
<dbReference type="InterPro" id="IPR001766">
    <property type="entry name" value="Fork_head_dom"/>
</dbReference>
<dbReference type="SMART" id="SM00339">
    <property type="entry name" value="FH"/>
    <property type="match status" value="1"/>
</dbReference>
<keyword evidence="5" id="KW-1185">Reference proteome</keyword>
<dbReference type="GO" id="GO:0009653">
    <property type="term" value="P:anatomical structure morphogenesis"/>
    <property type="evidence" value="ECO:0007669"/>
    <property type="project" value="TreeGrafter"/>
</dbReference>
<gene>
    <name evidence="4" type="primary">Dwil\GK13616</name>
    <name evidence="4" type="ORF">Dwil_GK13616</name>
</gene>
<dbReference type="PANTHER" id="PTHR11829">
    <property type="entry name" value="FORKHEAD BOX PROTEIN"/>
    <property type="match status" value="1"/>
</dbReference>
<accession>B4NHI9</accession>
<evidence type="ECO:0000259" key="3">
    <source>
        <dbReference type="PROSITE" id="PS50039"/>
    </source>
</evidence>
<organism evidence="4 5">
    <name type="scientific">Drosophila willistoni</name>
    <name type="common">Fruit fly</name>
    <dbReference type="NCBI Taxonomy" id="7260"/>
    <lineage>
        <taxon>Eukaryota</taxon>
        <taxon>Metazoa</taxon>
        <taxon>Ecdysozoa</taxon>
        <taxon>Arthropoda</taxon>
        <taxon>Hexapoda</taxon>
        <taxon>Insecta</taxon>
        <taxon>Pterygota</taxon>
        <taxon>Neoptera</taxon>
        <taxon>Endopterygota</taxon>
        <taxon>Diptera</taxon>
        <taxon>Brachycera</taxon>
        <taxon>Muscomorpha</taxon>
        <taxon>Ephydroidea</taxon>
        <taxon>Drosophilidae</taxon>
        <taxon>Drosophila</taxon>
        <taxon>Sophophora</taxon>
    </lineage>
</organism>
<keyword evidence="1 2" id="KW-0238">DNA-binding</keyword>
<dbReference type="PANTHER" id="PTHR11829:SF402">
    <property type="entry name" value="FORK HEAD DOMAIN-CONTAINING PROTEIN FD3-RELATED"/>
    <property type="match status" value="1"/>
</dbReference>
<proteinExistence type="predicted"/>
<dbReference type="Gene3D" id="1.10.10.10">
    <property type="entry name" value="Winged helix-like DNA-binding domain superfamily/Winged helix DNA-binding domain"/>
    <property type="match status" value="1"/>
</dbReference>
<dbReference type="InterPro" id="IPR036390">
    <property type="entry name" value="WH_DNA-bd_sf"/>
</dbReference>
<dbReference type="eggNOG" id="KOG2294">
    <property type="taxonomic scope" value="Eukaryota"/>
</dbReference>
<dbReference type="InterPro" id="IPR050211">
    <property type="entry name" value="FOX_domain-containing"/>
</dbReference>
<evidence type="ECO:0000256" key="1">
    <source>
        <dbReference type="ARBA" id="ARBA00023125"/>
    </source>
</evidence>
<dbReference type="SUPFAM" id="SSF46785">
    <property type="entry name" value="Winged helix' DNA-binding domain"/>
    <property type="match status" value="1"/>
</dbReference>
<dbReference type="EMBL" id="CH964272">
    <property type="protein sequence ID" value="EDW83558.2"/>
    <property type="molecule type" value="Genomic_DNA"/>
</dbReference>
<dbReference type="SMR" id="B4NHI9"/>
<dbReference type="InterPro" id="IPR036388">
    <property type="entry name" value="WH-like_DNA-bd_sf"/>
</dbReference>
<dbReference type="AlphaFoldDB" id="B4NHI9"/>
<protein>
    <recommendedName>
        <fullName evidence="3">Fork-head domain-containing protein</fullName>
    </recommendedName>
</protein>
<dbReference type="HOGENOM" id="CLU_600307_0_0_1"/>
<evidence type="ECO:0000256" key="2">
    <source>
        <dbReference type="PROSITE-ProRule" id="PRU00089"/>
    </source>
</evidence>
<dbReference type="GO" id="GO:0000978">
    <property type="term" value="F:RNA polymerase II cis-regulatory region sequence-specific DNA binding"/>
    <property type="evidence" value="ECO:0007669"/>
    <property type="project" value="TreeGrafter"/>
</dbReference>
<comment type="subcellular location">
    <subcellularLocation>
        <location evidence="2">Nucleus</location>
    </subcellularLocation>
</comment>
<dbReference type="OrthoDB" id="10029558at2759"/>
<dbReference type="CDD" id="cd00059">
    <property type="entry name" value="FH_FOX"/>
    <property type="match status" value="1"/>
</dbReference>
<keyword evidence="2" id="KW-0539">Nucleus</keyword>
<dbReference type="Proteomes" id="UP000007798">
    <property type="component" value="Unassembled WGS sequence"/>
</dbReference>
<dbReference type="PRINTS" id="PR00053">
    <property type="entry name" value="FORKHEAD"/>
</dbReference>
<sequence length="499" mass="56597">MQSDDSDEERELTNLNWLLRNQNLTWPKTIETHIDDELAQNIDLTAVSISDKSEHSPSPRRSPQLKSNQLNQICNARQNTPKKHAPQSIVNTFLTEPRKPLIRADPTPLPAKRPSPAERYDIFIGKVKRDLVEYEKLATKYETDVTEKPPFNYSHIIGMAMLENGRVTLQQICAWIESKFAFFRVRKKWNNSIRHNLSLHHCFRNRKREEKGKGGYWELGVDPKKCDRKRIRNRKSAHSKQNHKVEKKIHSPGHYSHLIIPPLCEHQSSQTTVDQNTNTGIYVDESNHTLKSTVSRTYLHAQGHNQDDESVQLRYRKCSQMVECKELIDTVPVQHEAQSFTLTEVGLDLGLSLSSVPSPQMSDDASNALGSAVMQMTTITNDGICLQQQYGLGTIIISTTGIIEEASGLNCDSSFSTVLTSTLDNAPSESHKNQDITLITTAESSPVHPSNITINCDYTNFRPFMDSIDEPFHYLHSGAEINRADEILDNLLDVCVTHY</sequence>
<dbReference type="InParanoid" id="B4NHI9"/>
<dbReference type="GO" id="GO:0005634">
    <property type="term" value="C:nucleus"/>
    <property type="evidence" value="ECO:0007669"/>
    <property type="project" value="UniProtKB-SubCell"/>
</dbReference>
<reference evidence="4 5" key="1">
    <citation type="journal article" date="2007" name="Nature">
        <title>Evolution of genes and genomes on the Drosophila phylogeny.</title>
        <authorList>
            <consortium name="Drosophila 12 Genomes Consortium"/>
            <person name="Clark A.G."/>
            <person name="Eisen M.B."/>
            <person name="Smith D.R."/>
            <person name="Bergman C.M."/>
            <person name="Oliver B."/>
            <person name="Markow T.A."/>
            <person name="Kaufman T.C."/>
            <person name="Kellis M."/>
            <person name="Gelbart W."/>
            <person name="Iyer V.N."/>
            <person name="Pollard D.A."/>
            <person name="Sackton T.B."/>
            <person name="Larracuente A.M."/>
            <person name="Singh N.D."/>
            <person name="Abad J.P."/>
            <person name="Abt D.N."/>
            <person name="Adryan B."/>
            <person name="Aguade M."/>
            <person name="Akashi H."/>
            <person name="Anderson W.W."/>
            <person name="Aquadro C.F."/>
            <person name="Ardell D.H."/>
            <person name="Arguello R."/>
            <person name="Artieri C.G."/>
            <person name="Barbash D.A."/>
            <person name="Barker D."/>
            <person name="Barsanti P."/>
            <person name="Batterham P."/>
            <person name="Batzoglou S."/>
            <person name="Begun D."/>
            <person name="Bhutkar A."/>
            <person name="Blanco E."/>
            <person name="Bosak S.A."/>
            <person name="Bradley R.K."/>
            <person name="Brand A.D."/>
            <person name="Brent M.R."/>
            <person name="Brooks A.N."/>
            <person name="Brown R.H."/>
            <person name="Butlin R.K."/>
            <person name="Caggese C."/>
            <person name="Calvi B.R."/>
            <person name="Bernardo de Carvalho A."/>
            <person name="Caspi A."/>
            <person name="Castrezana S."/>
            <person name="Celniker S.E."/>
            <person name="Chang J.L."/>
            <person name="Chapple C."/>
            <person name="Chatterji S."/>
            <person name="Chinwalla A."/>
            <person name="Civetta A."/>
            <person name="Clifton S.W."/>
            <person name="Comeron J.M."/>
            <person name="Costello J.C."/>
            <person name="Coyne J.A."/>
            <person name="Daub J."/>
            <person name="David R.G."/>
            <person name="Delcher A.L."/>
            <person name="Delehaunty K."/>
            <person name="Do C.B."/>
            <person name="Ebling H."/>
            <person name="Edwards K."/>
            <person name="Eickbush T."/>
            <person name="Evans J.D."/>
            <person name="Filipski A."/>
            <person name="Findeiss S."/>
            <person name="Freyhult E."/>
            <person name="Fulton L."/>
            <person name="Fulton R."/>
            <person name="Garcia A.C."/>
            <person name="Gardiner A."/>
            <person name="Garfield D.A."/>
            <person name="Garvin B.E."/>
            <person name="Gibson G."/>
            <person name="Gilbert D."/>
            <person name="Gnerre S."/>
            <person name="Godfrey J."/>
            <person name="Good R."/>
            <person name="Gotea V."/>
            <person name="Gravely B."/>
            <person name="Greenberg A.J."/>
            <person name="Griffiths-Jones S."/>
            <person name="Gross S."/>
            <person name="Guigo R."/>
            <person name="Gustafson E.A."/>
            <person name="Haerty W."/>
            <person name="Hahn M.W."/>
            <person name="Halligan D.L."/>
            <person name="Halpern A.L."/>
            <person name="Halter G.M."/>
            <person name="Han M.V."/>
            <person name="Heger A."/>
            <person name="Hillier L."/>
            <person name="Hinrichs A.S."/>
            <person name="Holmes I."/>
            <person name="Hoskins R.A."/>
            <person name="Hubisz M.J."/>
            <person name="Hultmark D."/>
            <person name="Huntley M.A."/>
            <person name="Jaffe D.B."/>
            <person name="Jagadeeshan S."/>
            <person name="Jeck W.R."/>
            <person name="Johnson J."/>
            <person name="Jones C.D."/>
            <person name="Jordan W.C."/>
            <person name="Karpen G.H."/>
            <person name="Kataoka E."/>
            <person name="Keightley P.D."/>
            <person name="Kheradpour P."/>
            <person name="Kirkness E.F."/>
            <person name="Koerich L.B."/>
            <person name="Kristiansen K."/>
            <person name="Kudrna D."/>
            <person name="Kulathinal R.J."/>
            <person name="Kumar S."/>
            <person name="Kwok R."/>
            <person name="Lander E."/>
            <person name="Langley C.H."/>
            <person name="Lapoint R."/>
            <person name="Lazzaro B.P."/>
            <person name="Lee S.J."/>
            <person name="Levesque L."/>
            <person name="Li R."/>
            <person name="Lin C.F."/>
            <person name="Lin M.F."/>
            <person name="Lindblad-Toh K."/>
            <person name="Llopart A."/>
            <person name="Long M."/>
            <person name="Low L."/>
            <person name="Lozovsky E."/>
            <person name="Lu J."/>
            <person name="Luo M."/>
            <person name="Machado C.A."/>
            <person name="Makalowski W."/>
            <person name="Marzo M."/>
            <person name="Matsuda M."/>
            <person name="Matzkin L."/>
            <person name="McAllister B."/>
            <person name="McBride C.S."/>
            <person name="McKernan B."/>
            <person name="McKernan K."/>
            <person name="Mendez-Lago M."/>
            <person name="Minx P."/>
            <person name="Mollenhauer M.U."/>
            <person name="Montooth K."/>
            <person name="Mount S.M."/>
            <person name="Mu X."/>
            <person name="Myers E."/>
            <person name="Negre B."/>
            <person name="Newfeld S."/>
            <person name="Nielsen R."/>
            <person name="Noor M.A."/>
            <person name="O'Grady P."/>
            <person name="Pachter L."/>
            <person name="Papaceit M."/>
            <person name="Parisi M.J."/>
            <person name="Parisi M."/>
            <person name="Parts L."/>
            <person name="Pedersen J.S."/>
            <person name="Pesole G."/>
            <person name="Phillippy A.M."/>
            <person name="Ponting C.P."/>
            <person name="Pop M."/>
            <person name="Porcelli D."/>
            <person name="Powell J.R."/>
            <person name="Prohaska S."/>
            <person name="Pruitt K."/>
            <person name="Puig M."/>
            <person name="Quesneville H."/>
            <person name="Ram K.R."/>
            <person name="Rand D."/>
            <person name="Rasmussen M.D."/>
            <person name="Reed L.K."/>
            <person name="Reenan R."/>
            <person name="Reily A."/>
            <person name="Remington K.A."/>
            <person name="Rieger T.T."/>
            <person name="Ritchie M.G."/>
            <person name="Robin C."/>
            <person name="Rogers Y.H."/>
            <person name="Rohde C."/>
            <person name="Rozas J."/>
            <person name="Rubenfield M.J."/>
            <person name="Ruiz A."/>
            <person name="Russo S."/>
            <person name="Salzberg S.L."/>
            <person name="Sanchez-Gracia A."/>
            <person name="Saranga D.J."/>
            <person name="Sato H."/>
            <person name="Schaeffer S.W."/>
            <person name="Schatz M.C."/>
            <person name="Schlenke T."/>
            <person name="Schwartz R."/>
            <person name="Segarra C."/>
            <person name="Singh R.S."/>
            <person name="Sirot L."/>
            <person name="Sirota M."/>
            <person name="Sisneros N.B."/>
            <person name="Smith C.D."/>
            <person name="Smith T.F."/>
            <person name="Spieth J."/>
            <person name="Stage D.E."/>
            <person name="Stark A."/>
            <person name="Stephan W."/>
            <person name="Strausberg R.L."/>
            <person name="Strempel S."/>
            <person name="Sturgill D."/>
            <person name="Sutton G."/>
            <person name="Sutton G.G."/>
            <person name="Tao W."/>
            <person name="Teichmann S."/>
            <person name="Tobari Y.N."/>
            <person name="Tomimura Y."/>
            <person name="Tsolas J.M."/>
            <person name="Valente V.L."/>
            <person name="Venter E."/>
            <person name="Venter J.C."/>
            <person name="Vicario S."/>
            <person name="Vieira F.G."/>
            <person name="Vilella A.J."/>
            <person name="Villasante A."/>
            <person name="Walenz B."/>
            <person name="Wang J."/>
            <person name="Wasserman M."/>
            <person name="Watts T."/>
            <person name="Wilson D."/>
            <person name="Wilson R.K."/>
            <person name="Wing R.A."/>
            <person name="Wolfner M.F."/>
            <person name="Wong A."/>
            <person name="Wong G.K."/>
            <person name="Wu C.I."/>
            <person name="Wu G."/>
            <person name="Yamamoto D."/>
            <person name="Yang H.P."/>
            <person name="Yang S.P."/>
            <person name="Yorke J.A."/>
            <person name="Yoshida K."/>
            <person name="Zdobnov E."/>
            <person name="Zhang P."/>
            <person name="Zhang Y."/>
            <person name="Zimin A.V."/>
            <person name="Baldwin J."/>
            <person name="Abdouelleil A."/>
            <person name="Abdulkadir J."/>
            <person name="Abebe A."/>
            <person name="Abera B."/>
            <person name="Abreu J."/>
            <person name="Acer S.C."/>
            <person name="Aftuck L."/>
            <person name="Alexander A."/>
            <person name="An P."/>
            <person name="Anderson E."/>
            <person name="Anderson S."/>
            <person name="Arachi H."/>
            <person name="Azer M."/>
            <person name="Bachantsang P."/>
            <person name="Barry A."/>
            <person name="Bayul T."/>
            <person name="Berlin A."/>
            <person name="Bessette D."/>
            <person name="Bloom T."/>
            <person name="Blye J."/>
            <person name="Boguslavskiy L."/>
            <person name="Bonnet C."/>
            <person name="Boukhgalter B."/>
            <person name="Bourzgui I."/>
            <person name="Brown A."/>
            <person name="Cahill P."/>
            <person name="Channer S."/>
            <person name="Cheshatsang Y."/>
            <person name="Chuda L."/>
            <person name="Citroen M."/>
            <person name="Collymore A."/>
            <person name="Cooke P."/>
            <person name="Costello M."/>
            <person name="D'Aco K."/>
            <person name="Daza R."/>
            <person name="De Haan G."/>
            <person name="DeGray S."/>
            <person name="DeMaso C."/>
            <person name="Dhargay N."/>
            <person name="Dooley K."/>
            <person name="Dooley E."/>
            <person name="Doricent M."/>
            <person name="Dorje P."/>
            <person name="Dorjee K."/>
            <person name="Dupes A."/>
            <person name="Elong R."/>
            <person name="Falk J."/>
            <person name="Farina A."/>
            <person name="Faro S."/>
            <person name="Ferguson D."/>
            <person name="Fisher S."/>
            <person name="Foley C.D."/>
            <person name="Franke A."/>
            <person name="Friedrich D."/>
            <person name="Gadbois L."/>
            <person name="Gearin G."/>
            <person name="Gearin C.R."/>
            <person name="Giannoukos G."/>
            <person name="Goode T."/>
            <person name="Graham J."/>
            <person name="Grandbois E."/>
            <person name="Grewal S."/>
            <person name="Gyaltsen K."/>
            <person name="Hafez N."/>
            <person name="Hagos B."/>
            <person name="Hall J."/>
            <person name="Henson C."/>
            <person name="Hollinger A."/>
            <person name="Honan T."/>
            <person name="Huard M.D."/>
            <person name="Hughes L."/>
            <person name="Hurhula B."/>
            <person name="Husby M.E."/>
            <person name="Kamat A."/>
            <person name="Kanga B."/>
            <person name="Kashin S."/>
            <person name="Khazanovich D."/>
            <person name="Kisner P."/>
            <person name="Lance K."/>
            <person name="Lara M."/>
            <person name="Lee W."/>
            <person name="Lennon N."/>
            <person name="Letendre F."/>
            <person name="LeVine R."/>
            <person name="Lipovsky A."/>
            <person name="Liu X."/>
            <person name="Liu J."/>
            <person name="Liu S."/>
            <person name="Lokyitsang T."/>
            <person name="Lokyitsang Y."/>
            <person name="Lubonja R."/>
            <person name="Lui A."/>
            <person name="MacDonald P."/>
            <person name="Magnisalis V."/>
            <person name="Maru K."/>
            <person name="Matthews C."/>
            <person name="McCusker W."/>
            <person name="McDonough S."/>
            <person name="Mehta T."/>
            <person name="Meldrim J."/>
            <person name="Meneus L."/>
            <person name="Mihai O."/>
            <person name="Mihalev A."/>
            <person name="Mihova T."/>
            <person name="Mittelman R."/>
            <person name="Mlenga V."/>
            <person name="Montmayeur A."/>
            <person name="Mulrain L."/>
            <person name="Navidi A."/>
            <person name="Naylor J."/>
            <person name="Negash T."/>
            <person name="Nguyen T."/>
            <person name="Nguyen N."/>
            <person name="Nicol R."/>
            <person name="Norbu C."/>
            <person name="Norbu N."/>
            <person name="Novod N."/>
            <person name="O'Neill B."/>
            <person name="Osman S."/>
            <person name="Markiewicz E."/>
            <person name="Oyono O.L."/>
            <person name="Patti C."/>
            <person name="Phunkhang P."/>
            <person name="Pierre F."/>
            <person name="Priest M."/>
            <person name="Raghuraman S."/>
            <person name="Rege F."/>
            <person name="Reyes R."/>
            <person name="Rise C."/>
            <person name="Rogov P."/>
            <person name="Ross K."/>
            <person name="Ryan E."/>
            <person name="Settipalli S."/>
            <person name="Shea T."/>
            <person name="Sherpa N."/>
            <person name="Shi L."/>
            <person name="Shih D."/>
            <person name="Sparrow T."/>
            <person name="Spaulding J."/>
            <person name="Stalker J."/>
            <person name="Stange-Thomann N."/>
            <person name="Stavropoulos S."/>
            <person name="Stone C."/>
            <person name="Strader C."/>
            <person name="Tesfaye S."/>
            <person name="Thomson T."/>
            <person name="Thoulutsang Y."/>
            <person name="Thoulutsang D."/>
            <person name="Topham K."/>
            <person name="Topping I."/>
            <person name="Tsamla T."/>
            <person name="Vassiliev H."/>
            <person name="Vo A."/>
            <person name="Wangchuk T."/>
            <person name="Wangdi T."/>
            <person name="Weiand M."/>
            <person name="Wilkinson J."/>
            <person name="Wilson A."/>
            <person name="Yadav S."/>
            <person name="Young G."/>
            <person name="Yu Q."/>
            <person name="Zembek L."/>
            <person name="Zhong D."/>
            <person name="Zimmer A."/>
            <person name="Zwirko Z."/>
            <person name="Jaffe D.B."/>
            <person name="Alvarez P."/>
            <person name="Brockman W."/>
            <person name="Butler J."/>
            <person name="Chin C."/>
            <person name="Gnerre S."/>
            <person name="Grabherr M."/>
            <person name="Kleber M."/>
            <person name="Mauceli E."/>
            <person name="MacCallum I."/>
        </authorList>
    </citation>
    <scope>NUCLEOTIDE SEQUENCE [LARGE SCALE GENOMIC DNA]</scope>
    <source>
        <strain evidence="5">Tucson 14030-0811.24</strain>
    </source>
</reference>
<evidence type="ECO:0000313" key="4">
    <source>
        <dbReference type="EMBL" id="EDW83558.2"/>
    </source>
</evidence>
<dbReference type="PROSITE" id="PS50039">
    <property type="entry name" value="FORK_HEAD_3"/>
    <property type="match status" value="1"/>
</dbReference>
<feature type="DNA-binding region" description="Fork-head" evidence="2">
    <location>
        <begin position="148"/>
        <end position="236"/>
    </location>
</feature>
<dbReference type="STRING" id="7260.B4NHI9"/>
<dbReference type="FunFam" id="1.10.10.10:FF:000530">
    <property type="entry name" value="Forkhead box protein (AaegFOXM2)"/>
    <property type="match status" value="1"/>
</dbReference>
<name>B4NHI9_DROWI</name>
<dbReference type="GO" id="GO:0000981">
    <property type="term" value="F:DNA-binding transcription factor activity, RNA polymerase II-specific"/>
    <property type="evidence" value="ECO:0007669"/>
    <property type="project" value="TreeGrafter"/>
</dbReference>
<dbReference type="Pfam" id="PF00250">
    <property type="entry name" value="Forkhead"/>
    <property type="match status" value="1"/>
</dbReference>